<keyword evidence="4" id="KW-0812">Transmembrane</keyword>
<dbReference type="InterPro" id="IPR001254">
    <property type="entry name" value="Trypsin_dom"/>
</dbReference>
<dbReference type="Gene3D" id="3.80.10.10">
    <property type="entry name" value="Ribonuclease Inhibitor"/>
    <property type="match status" value="2"/>
</dbReference>
<keyword evidence="3" id="KW-0645">Protease</keyword>
<dbReference type="PROSITE" id="PS50240">
    <property type="entry name" value="TRYPSIN_DOM"/>
    <property type="match status" value="1"/>
</dbReference>
<dbReference type="GO" id="GO:0016020">
    <property type="term" value="C:membrane"/>
    <property type="evidence" value="ECO:0007669"/>
    <property type="project" value="UniProtKB-SubCell"/>
</dbReference>
<comment type="caution">
    <text evidence="17">The sequence shown here is derived from an EMBL/GenBank/DDBJ whole genome shotgun (WGS) entry which is preliminary data.</text>
</comment>
<dbReference type="InterPro" id="IPR000436">
    <property type="entry name" value="Sushi_SCR_CCP_dom"/>
</dbReference>
<dbReference type="EMBL" id="LSMT01000021">
    <property type="protein sequence ID" value="PFX32607.1"/>
    <property type="molecule type" value="Genomic_DNA"/>
</dbReference>
<evidence type="ECO:0000313" key="17">
    <source>
        <dbReference type="EMBL" id="PFX32607.1"/>
    </source>
</evidence>
<dbReference type="SUPFAM" id="SSF82895">
    <property type="entry name" value="TSP-1 type 1 repeat"/>
    <property type="match status" value="14"/>
</dbReference>
<gene>
    <name evidence="17" type="primary">HMCN1</name>
    <name evidence="17" type="ORF">AWC38_SpisGene2520</name>
</gene>
<dbReference type="SMART" id="SM00082">
    <property type="entry name" value="LRRCT"/>
    <property type="match status" value="1"/>
</dbReference>
<dbReference type="CDD" id="cd00190">
    <property type="entry name" value="Tryp_SPc"/>
    <property type="match status" value="1"/>
</dbReference>
<evidence type="ECO:0000256" key="3">
    <source>
        <dbReference type="ARBA" id="ARBA00022670"/>
    </source>
</evidence>
<dbReference type="Gene3D" id="2.40.10.10">
    <property type="entry name" value="Trypsin-like serine proteases"/>
    <property type="match status" value="2"/>
</dbReference>
<dbReference type="InterPro" id="IPR036383">
    <property type="entry name" value="TSP1_rpt_sf"/>
</dbReference>
<dbReference type="GO" id="GO:0006508">
    <property type="term" value="P:proteolysis"/>
    <property type="evidence" value="ECO:0007669"/>
    <property type="project" value="UniProtKB-KW"/>
</dbReference>
<dbReference type="SUPFAM" id="SSF50494">
    <property type="entry name" value="Trypsin-like serine proteases"/>
    <property type="match status" value="1"/>
</dbReference>
<dbReference type="GO" id="GO:0004252">
    <property type="term" value="F:serine-type endopeptidase activity"/>
    <property type="evidence" value="ECO:0007669"/>
    <property type="project" value="InterPro"/>
</dbReference>
<dbReference type="SMART" id="SM00032">
    <property type="entry name" value="CCP"/>
    <property type="match status" value="1"/>
</dbReference>
<dbReference type="PROSITE" id="PS51450">
    <property type="entry name" value="LRR"/>
    <property type="match status" value="4"/>
</dbReference>
<keyword evidence="2" id="KW-0433">Leucine-rich repeat</keyword>
<dbReference type="Pfam" id="PF00089">
    <property type="entry name" value="Trypsin"/>
    <property type="match status" value="1"/>
</dbReference>
<keyword evidence="12" id="KW-0768">Sushi</keyword>
<dbReference type="FunFam" id="2.20.100.10:FF:000007">
    <property type="entry name" value="Thrombospondin 1"/>
    <property type="match status" value="3"/>
</dbReference>
<proteinExistence type="predicted"/>
<evidence type="ECO:0000256" key="14">
    <source>
        <dbReference type="SAM" id="MobiDB-lite"/>
    </source>
</evidence>
<dbReference type="InterPro" id="IPR018114">
    <property type="entry name" value="TRYPSIN_HIS"/>
</dbReference>
<feature type="region of interest" description="Disordered" evidence="14">
    <location>
        <begin position="1654"/>
        <end position="1686"/>
    </location>
</feature>
<evidence type="ECO:0000259" key="16">
    <source>
        <dbReference type="PROSITE" id="PS50923"/>
    </source>
</evidence>
<keyword evidence="9" id="KW-1133">Transmembrane helix</keyword>
<evidence type="ECO:0000256" key="13">
    <source>
        <dbReference type="SAM" id="Coils"/>
    </source>
</evidence>
<dbReference type="InterPro" id="IPR052065">
    <property type="entry name" value="Compl_asym_regulator"/>
</dbReference>
<dbReference type="PROSITE" id="PS00134">
    <property type="entry name" value="TRYPSIN_HIS"/>
    <property type="match status" value="1"/>
</dbReference>
<dbReference type="SUPFAM" id="SSF140361">
    <property type="entry name" value="MIT domain-like"/>
    <property type="match status" value="1"/>
</dbReference>
<comment type="subcellular location">
    <subcellularLocation>
        <location evidence="1">Membrane</location>
        <topology evidence="1">Single-pass membrane protein</topology>
    </subcellularLocation>
</comment>
<evidence type="ECO:0000256" key="2">
    <source>
        <dbReference type="ARBA" id="ARBA00022614"/>
    </source>
</evidence>
<dbReference type="SMART" id="SM00369">
    <property type="entry name" value="LRR_TYP"/>
    <property type="match status" value="7"/>
</dbReference>
<evidence type="ECO:0000256" key="7">
    <source>
        <dbReference type="ARBA" id="ARBA00022801"/>
    </source>
</evidence>
<feature type="coiled-coil region" evidence="13">
    <location>
        <begin position="1548"/>
        <end position="1589"/>
    </location>
</feature>
<dbReference type="SMART" id="SM00209">
    <property type="entry name" value="TSP1"/>
    <property type="match status" value="14"/>
</dbReference>
<dbReference type="InterPro" id="IPR032675">
    <property type="entry name" value="LRR_dom_sf"/>
</dbReference>
<dbReference type="InterPro" id="IPR001611">
    <property type="entry name" value="Leu-rich_rpt"/>
</dbReference>
<dbReference type="FunFam" id="2.20.100.10:FF:000002">
    <property type="entry name" value="Unc-5 netrin receptor C"/>
    <property type="match status" value="2"/>
</dbReference>
<dbReference type="InterPro" id="IPR043504">
    <property type="entry name" value="Peptidase_S1_PA_chymotrypsin"/>
</dbReference>
<reference evidence="18" key="1">
    <citation type="journal article" date="2017" name="bioRxiv">
        <title>Comparative analysis of the genomes of Stylophora pistillata and Acropora digitifera provides evidence for extensive differences between species of corals.</title>
        <authorList>
            <person name="Voolstra C.R."/>
            <person name="Li Y."/>
            <person name="Liew Y.J."/>
            <person name="Baumgarten S."/>
            <person name="Zoccola D."/>
            <person name="Flot J.-F."/>
            <person name="Tambutte S."/>
            <person name="Allemand D."/>
            <person name="Aranda M."/>
        </authorList>
    </citation>
    <scope>NUCLEOTIDE SEQUENCE [LARGE SCALE GENOMIC DNA]</scope>
</reference>
<dbReference type="PROSITE" id="PS50092">
    <property type="entry name" value="TSP1"/>
    <property type="match status" value="14"/>
</dbReference>
<feature type="domain" description="Sushi" evidence="16">
    <location>
        <begin position="1085"/>
        <end position="1142"/>
    </location>
</feature>
<dbReference type="Proteomes" id="UP000225706">
    <property type="component" value="Unassembled WGS sequence"/>
</dbReference>
<dbReference type="PRINTS" id="PR01705">
    <property type="entry name" value="TSP1REPEAT"/>
</dbReference>
<dbReference type="Pfam" id="PF00090">
    <property type="entry name" value="TSP_1"/>
    <property type="match status" value="14"/>
</dbReference>
<evidence type="ECO:0000256" key="11">
    <source>
        <dbReference type="ARBA" id="ARBA00023157"/>
    </source>
</evidence>
<dbReference type="InterPro" id="IPR003591">
    <property type="entry name" value="Leu-rich_rpt_typical-subtyp"/>
</dbReference>
<keyword evidence="7" id="KW-0378">Hydrolase</keyword>
<keyword evidence="13" id="KW-0175">Coiled coil</keyword>
<dbReference type="SUPFAM" id="SSF52058">
    <property type="entry name" value="L domain-like"/>
    <property type="match status" value="1"/>
</dbReference>
<feature type="disulfide bond" evidence="12">
    <location>
        <begin position="1113"/>
        <end position="1140"/>
    </location>
</feature>
<keyword evidence="11 12" id="KW-1015">Disulfide bond</keyword>
<dbReference type="Pfam" id="PF17169">
    <property type="entry name" value="NRBF2_MIT"/>
    <property type="match status" value="1"/>
</dbReference>
<evidence type="ECO:0000256" key="8">
    <source>
        <dbReference type="ARBA" id="ARBA00022825"/>
    </source>
</evidence>
<dbReference type="Gene3D" id="1.20.58.80">
    <property type="entry name" value="Phosphotransferase system, lactose/cellobiose-type IIA subunit"/>
    <property type="match status" value="1"/>
</dbReference>
<organism evidence="17 18">
    <name type="scientific">Stylophora pistillata</name>
    <name type="common">Smooth cauliflower coral</name>
    <dbReference type="NCBI Taxonomy" id="50429"/>
    <lineage>
        <taxon>Eukaryota</taxon>
        <taxon>Metazoa</taxon>
        <taxon>Cnidaria</taxon>
        <taxon>Anthozoa</taxon>
        <taxon>Hexacorallia</taxon>
        <taxon>Scleractinia</taxon>
        <taxon>Astrocoeniina</taxon>
        <taxon>Pocilloporidae</taxon>
        <taxon>Stylophora</taxon>
    </lineage>
</organism>
<keyword evidence="5" id="KW-0732">Signal</keyword>
<evidence type="ECO:0000256" key="10">
    <source>
        <dbReference type="ARBA" id="ARBA00023136"/>
    </source>
</evidence>
<evidence type="ECO:0000256" key="5">
    <source>
        <dbReference type="ARBA" id="ARBA00022729"/>
    </source>
</evidence>
<evidence type="ECO:0000256" key="6">
    <source>
        <dbReference type="ARBA" id="ARBA00022737"/>
    </source>
</evidence>
<dbReference type="InterPro" id="IPR033393">
    <property type="entry name" value="NRBF2_MIT"/>
</dbReference>
<dbReference type="PRINTS" id="PR00722">
    <property type="entry name" value="CHYMOTRYPSIN"/>
</dbReference>
<sequence length="1686" mass="188764">MSCGSKGSLTTIPSSIPLEVEFLSIYRNMVTEIPETALRNLTNLMTLNLRSNKLRDFPATVFRDLARLKSFNAGFNKLSSLPGLLFHGLRDLQQIYLDNNAIESIPEELFQDLPSLRQLDLHRNKLKKFPGNAFRGSFSLQVLSLANNHLTSISIGTFHYQNSLKTLTIRDNRIMNISKNAFRDLRELQTLRLQNNNISTIPEGAFGGLKRGIEVYLNDNPFHCGCELRWLKVWLRFKAKYIPSTAFRATCSKPEHLKGTSVMRVANDQYNCVNGRWTNWSPWSACSSTCGAGARASIRRCTNPPPGRGGKNCKGRDTKTKSCHGRACTASWTAWSEWSPCSKSCSTGMKRKTRSCRHSLTGLSSNTCNGPSQETRSCTRGPCRDKGEWSPWSSCSVTCSWGTRMRVRTCKDSQVKNTGQPCLGIEISTEMCYLGFCPIHGGWSAWSSWSSCNASCSGGIRTRNRTCTNPLPQYGGKICNGDSAQKHNCNTEPCPTHGGWTAWSNWSHCSVTCSRGSQVRIRSCSYPTPQHGGRNCSGNPSNLQNCDLGPCPIHGGWTTWSSWSHCSVTCSKGSNVRFRSCSDPKPQHGGRNCSGNYSNLKYCDLGPCPIHGGWTTWSSWSDCSKTCANGTRSRNRTCSNPFPQFGGRNCSGEATEIISCTKAPCPIPGKWAAWSQWTECSKSCSTGRKSRVRTCNNPAPKNGGQPCNGNTIQTENCQQIPCPIHGGWSEWSNWADCTKTCHNSTKSRKRTCNNPPAQHGGKNCPGNYSQTEYCSQHACSVNIEWSEWSTWTSCSKSCDIGHQTRTRQCKNLTHEAVERVSIVSCRGNQTEMRTCLQGLCPNQSISNEWSSWTQCSVSCGLGKQHRFRNCSGNGDTSYEGCQDSKVQVETCFEKECPVNGGWSMWSNWTTCSSSCGTGGQVKFRFCTNPKPEAGGDGCHGENVMYKSCIIKQCDQNDSFWSSWTSWSHCSTTCSKGHQTRLRYCRRRLSPFHLGNCTDAKEGPIQVESNICEVKPCALWSSWSPWGACSQTCGGGTKKRTRKCNGLDSDMICEGNNSQAIECNPDSCPTIHPITYPAKISLGTPSLCPDPEKPHNGYFKKIEQYGSYYVSYHCKQHYFVHGPRLRHCENDGIWSDDVPFCLPICGVSRLSHDNTHHSRLRIFGGGTAMPGQWPWQVALIVAERFHCGGSLVAENWVVTAAHCVYHRQTKKLYSSIKIHLGVHDITYGLRDPHVQSTDSIEIVPHPNFDWRSFDSDLALIKLRRRANMTDHVRPVCLPSKQQRRKVTPGTMGVMLGWGVTDTEKNTTELQQVDMPVVSHKNCQKAYESETWLVTSNMLCAGYSSNRKDSCKRDSGGGFLFRDTKGKKKKWFLGGIISWGNPKCGIPVLRIVSMDYPLNWAHQQDRKAEALVNRRKFADAITCHQKALEFLQEAIKMTQVKQALVSLQLQMNNHCRQQRILKEKWKRCQIEQEKKKQEQAKILQERQNQEVVRSEISSKLEEKTTESVDGKKNTECSQSSSLVISAENFSVSSTSSSSDCAASRDEKSVVKDLEGQVSELQMQVLSLSQDLEDSNRENSRLRKALDNLRQFIRFKFGYELENEMFAANLIKSQSETDSESIFHNTDLNLPAENDKRIAYVQSDKDYKESDQAIKELDENTDGEEDIPLPPLETPHFTYESVVGQEETT</sequence>
<dbReference type="Pfam" id="PF13855">
    <property type="entry name" value="LRR_8"/>
    <property type="match status" value="2"/>
</dbReference>
<dbReference type="InterPro" id="IPR000884">
    <property type="entry name" value="TSP1_rpt"/>
</dbReference>
<dbReference type="Gene3D" id="2.20.100.10">
    <property type="entry name" value="Thrombospondin type-1 (TSP1) repeat"/>
    <property type="match status" value="14"/>
</dbReference>
<evidence type="ECO:0000256" key="9">
    <source>
        <dbReference type="ARBA" id="ARBA00022989"/>
    </source>
</evidence>
<keyword evidence="10" id="KW-0472">Membrane</keyword>
<dbReference type="PROSITE" id="PS50923">
    <property type="entry name" value="SUSHI"/>
    <property type="match status" value="1"/>
</dbReference>
<dbReference type="FunFam" id="3.80.10.10:FF:001360">
    <property type="entry name" value="Uncharacterized protein"/>
    <property type="match status" value="1"/>
</dbReference>
<dbReference type="CDD" id="cd00033">
    <property type="entry name" value="CCP"/>
    <property type="match status" value="1"/>
</dbReference>
<dbReference type="SMART" id="SM00020">
    <property type="entry name" value="Tryp_SPc"/>
    <property type="match status" value="1"/>
</dbReference>
<evidence type="ECO:0000313" key="18">
    <source>
        <dbReference type="Proteomes" id="UP000225706"/>
    </source>
</evidence>
<accession>A0A2B4SVX0</accession>
<protein>
    <submittedName>
        <fullName evidence="17">Hemicentin-1</fullName>
    </submittedName>
</protein>
<evidence type="ECO:0000256" key="1">
    <source>
        <dbReference type="ARBA" id="ARBA00004167"/>
    </source>
</evidence>
<evidence type="ECO:0000256" key="4">
    <source>
        <dbReference type="ARBA" id="ARBA00022692"/>
    </source>
</evidence>
<dbReference type="PANTHER" id="PTHR22906:SF48">
    <property type="entry name" value="THROMBOSPONDIN TYPE 1 DOMAIN PROTEIN"/>
    <property type="match status" value="1"/>
</dbReference>
<dbReference type="SMART" id="SM00364">
    <property type="entry name" value="LRR_BAC"/>
    <property type="match status" value="6"/>
</dbReference>
<dbReference type="OrthoDB" id="3694230at2759"/>
<dbReference type="InterPro" id="IPR009003">
    <property type="entry name" value="Peptidase_S1_PA"/>
</dbReference>
<keyword evidence="8" id="KW-0720">Serine protease</keyword>
<keyword evidence="6" id="KW-0677">Repeat</keyword>
<dbReference type="FunFam" id="2.20.100.10:FF:000001">
    <property type="entry name" value="semaphorin-5A isoform X1"/>
    <property type="match status" value="4"/>
</dbReference>
<evidence type="ECO:0000256" key="12">
    <source>
        <dbReference type="PROSITE-ProRule" id="PRU00302"/>
    </source>
</evidence>
<dbReference type="FunFam" id="2.40.10.10:FF:000120">
    <property type="entry name" value="Putative serine protease"/>
    <property type="match status" value="1"/>
</dbReference>
<dbReference type="InterPro" id="IPR001314">
    <property type="entry name" value="Peptidase_S1A"/>
</dbReference>
<evidence type="ECO:0000259" key="15">
    <source>
        <dbReference type="PROSITE" id="PS50240"/>
    </source>
</evidence>
<feature type="domain" description="Peptidase S1" evidence="15">
    <location>
        <begin position="1161"/>
        <end position="1404"/>
    </location>
</feature>
<comment type="caution">
    <text evidence="12">Lacks conserved residue(s) required for the propagation of feature annotation.</text>
</comment>
<dbReference type="InterPro" id="IPR000483">
    <property type="entry name" value="Cys-rich_flank_reg_C"/>
</dbReference>
<dbReference type="PANTHER" id="PTHR22906">
    <property type="entry name" value="PROPERDIN"/>
    <property type="match status" value="1"/>
</dbReference>
<keyword evidence="18" id="KW-1185">Reference proteome</keyword>
<name>A0A2B4SVX0_STYPI</name>